<dbReference type="FunFam" id="3.40.50.300:FF:000006">
    <property type="entry name" value="DNA-binding transcriptional regulator NtrC"/>
    <property type="match status" value="1"/>
</dbReference>
<keyword evidence="4" id="KW-0804">Transcription</keyword>
<reference evidence="7 8" key="1">
    <citation type="submission" date="2020-05" db="EMBL/GenBank/DDBJ databases">
        <authorList>
            <person name="Whitworth D."/>
        </authorList>
    </citation>
    <scope>NUCLEOTIDE SEQUENCE [LARGE SCALE GENOMIC DNA]</scope>
    <source>
        <strain evidence="7 8">AB043B</strain>
    </source>
</reference>
<dbReference type="InterPro" id="IPR032030">
    <property type="entry name" value="YscD_cytoplasmic_dom"/>
</dbReference>
<dbReference type="AlphaFoldDB" id="A0A3A8HSM9"/>
<sequence>MIDRPDVTETVQAEREAQATRVPLHEWTVEVVGGPDKGKKVTTRDGLVRVGSDAAGDLVLSDPTVSRRHLEVERLAQGLLLRDTGSRNGTFLDGRRILQAFVSSGDKVELGKTKLVVKVAARATEVEVAGTESFGQLVGSSEKMRWVFTELRRIAREDMNLLVEGETGTGKELAARAVHQHSLRRHGAFKVVDCNLISEEKAERELFGGLRAGENEDKAARGIFEAARGGTLFLDEVGELPMSVQGKLLRVLETREVPSLDGQPVAVDVRVIASTHRNLEEDVRQGRFRADLYFRLAVARVRLPPLRTRRDDIPTLAQALSRGMKAALELTPQTLALFEGYDWPGNVRELRNVLERGALMQETGNTSWLDFLAHAPKRTEGTEPATNVTAIVTGMPYHEAKDRVLADFERLYFAEIMREVAFDMKAAEQRTGLSMQSLYRLLKKNGLRLKDLKNAEGLEK</sequence>
<dbReference type="Gene3D" id="3.40.50.300">
    <property type="entry name" value="P-loop containing nucleotide triphosphate hydrolases"/>
    <property type="match status" value="1"/>
</dbReference>
<feature type="domain" description="FHA" evidence="5">
    <location>
        <begin position="48"/>
        <end position="97"/>
    </location>
</feature>
<evidence type="ECO:0000256" key="2">
    <source>
        <dbReference type="ARBA" id="ARBA00022840"/>
    </source>
</evidence>
<dbReference type="Pfam" id="PF25601">
    <property type="entry name" value="AAA_lid_14"/>
    <property type="match status" value="1"/>
</dbReference>
<dbReference type="InterPro" id="IPR025944">
    <property type="entry name" value="Sigma_54_int_dom_CS"/>
</dbReference>
<gene>
    <name evidence="7" type="ORF">HMI49_30435</name>
</gene>
<evidence type="ECO:0000256" key="1">
    <source>
        <dbReference type="ARBA" id="ARBA00022741"/>
    </source>
</evidence>
<name>A0A3A8HSM9_9BACT</name>
<dbReference type="RefSeq" id="WP_120527946.1">
    <property type="nucleotide sequence ID" value="NZ_JABFJV010000232.1"/>
</dbReference>
<dbReference type="InterPro" id="IPR000253">
    <property type="entry name" value="FHA_dom"/>
</dbReference>
<keyword evidence="8" id="KW-1185">Reference proteome</keyword>
<dbReference type="SMART" id="SM00382">
    <property type="entry name" value="AAA"/>
    <property type="match status" value="1"/>
</dbReference>
<dbReference type="InterPro" id="IPR058031">
    <property type="entry name" value="AAA_lid_NorR"/>
</dbReference>
<dbReference type="PROSITE" id="PS00688">
    <property type="entry name" value="SIGMA54_INTERACT_3"/>
    <property type="match status" value="1"/>
</dbReference>
<dbReference type="Gene3D" id="1.10.10.60">
    <property type="entry name" value="Homeodomain-like"/>
    <property type="match status" value="1"/>
</dbReference>
<dbReference type="InterPro" id="IPR008984">
    <property type="entry name" value="SMAD_FHA_dom_sf"/>
</dbReference>
<keyword evidence="1" id="KW-0547">Nucleotide-binding</keyword>
<organism evidence="7 8">
    <name type="scientific">Corallococcus exercitus</name>
    <dbReference type="NCBI Taxonomy" id="2316736"/>
    <lineage>
        <taxon>Bacteria</taxon>
        <taxon>Pseudomonadati</taxon>
        <taxon>Myxococcota</taxon>
        <taxon>Myxococcia</taxon>
        <taxon>Myxococcales</taxon>
        <taxon>Cystobacterineae</taxon>
        <taxon>Myxococcaceae</taxon>
        <taxon>Corallococcus</taxon>
    </lineage>
</organism>
<dbReference type="SUPFAM" id="SSF46689">
    <property type="entry name" value="Homeodomain-like"/>
    <property type="match status" value="1"/>
</dbReference>
<dbReference type="PROSITE" id="PS50006">
    <property type="entry name" value="FHA_DOMAIN"/>
    <property type="match status" value="1"/>
</dbReference>
<evidence type="ECO:0000259" key="6">
    <source>
        <dbReference type="PROSITE" id="PS50045"/>
    </source>
</evidence>
<dbReference type="Gene3D" id="2.60.200.20">
    <property type="match status" value="1"/>
</dbReference>
<evidence type="ECO:0000256" key="3">
    <source>
        <dbReference type="ARBA" id="ARBA00023015"/>
    </source>
</evidence>
<dbReference type="EMBL" id="JABFJV010000232">
    <property type="protein sequence ID" value="NOK37523.1"/>
    <property type="molecule type" value="Genomic_DNA"/>
</dbReference>
<dbReference type="GO" id="GO:0006355">
    <property type="term" value="P:regulation of DNA-templated transcription"/>
    <property type="evidence" value="ECO:0007669"/>
    <property type="project" value="InterPro"/>
</dbReference>
<keyword evidence="2" id="KW-0067">ATP-binding</keyword>
<keyword evidence="3" id="KW-0805">Transcription regulation</keyword>
<comment type="caution">
    <text evidence="7">The sequence shown here is derived from an EMBL/GenBank/DDBJ whole genome shotgun (WGS) entry which is preliminary data.</text>
</comment>
<dbReference type="SMART" id="SM00240">
    <property type="entry name" value="FHA"/>
    <property type="match status" value="1"/>
</dbReference>
<feature type="domain" description="Sigma-54 factor interaction" evidence="6">
    <location>
        <begin position="137"/>
        <end position="359"/>
    </location>
</feature>
<dbReference type="Proteomes" id="UP000563426">
    <property type="component" value="Unassembled WGS sequence"/>
</dbReference>
<dbReference type="PANTHER" id="PTHR32071">
    <property type="entry name" value="TRANSCRIPTIONAL REGULATORY PROTEIN"/>
    <property type="match status" value="1"/>
</dbReference>
<dbReference type="PROSITE" id="PS50045">
    <property type="entry name" value="SIGMA54_INTERACT_4"/>
    <property type="match status" value="1"/>
</dbReference>
<dbReference type="InterPro" id="IPR003593">
    <property type="entry name" value="AAA+_ATPase"/>
</dbReference>
<dbReference type="SUPFAM" id="SSF49879">
    <property type="entry name" value="SMAD/FHA domain"/>
    <property type="match status" value="1"/>
</dbReference>
<dbReference type="SUPFAM" id="SSF52540">
    <property type="entry name" value="P-loop containing nucleoside triphosphate hydrolases"/>
    <property type="match status" value="1"/>
</dbReference>
<dbReference type="CDD" id="cd00060">
    <property type="entry name" value="FHA"/>
    <property type="match status" value="1"/>
</dbReference>
<accession>A0A3A8HSM9</accession>
<dbReference type="OrthoDB" id="5485507at2"/>
<dbReference type="InterPro" id="IPR002078">
    <property type="entry name" value="Sigma_54_int"/>
</dbReference>
<proteinExistence type="predicted"/>
<dbReference type="GO" id="GO:0005524">
    <property type="term" value="F:ATP binding"/>
    <property type="evidence" value="ECO:0007669"/>
    <property type="project" value="UniProtKB-KW"/>
</dbReference>
<dbReference type="Gene3D" id="1.10.8.60">
    <property type="match status" value="1"/>
</dbReference>
<evidence type="ECO:0000313" key="7">
    <source>
        <dbReference type="EMBL" id="NOK37523.1"/>
    </source>
</evidence>
<evidence type="ECO:0000259" key="5">
    <source>
        <dbReference type="PROSITE" id="PS50006"/>
    </source>
</evidence>
<dbReference type="InterPro" id="IPR027417">
    <property type="entry name" value="P-loop_NTPase"/>
</dbReference>
<evidence type="ECO:0000256" key="4">
    <source>
        <dbReference type="ARBA" id="ARBA00023163"/>
    </source>
</evidence>
<dbReference type="InterPro" id="IPR009057">
    <property type="entry name" value="Homeodomain-like_sf"/>
</dbReference>
<protein>
    <submittedName>
        <fullName evidence="7">Sigma 54-dependent Fis family transcriptional regulator</fullName>
    </submittedName>
</protein>
<dbReference type="Pfam" id="PF00158">
    <property type="entry name" value="Sigma54_activat"/>
    <property type="match status" value="1"/>
</dbReference>
<dbReference type="Pfam" id="PF16697">
    <property type="entry name" value="Yop-YscD_cpl"/>
    <property type="match status" value="1"/>
</dbReference>
<evidence type="ECO:0000313" key="8">
    <source>
        <dbReference type="Proteomes" id="UP000563426"/>
    </source>
</evidence>
<dbReference type="CDD" id="cd00009">
    <property type="entry name" value="AAA"/>
    <property type="match status" value="1"/>
</dbReference>